<sequence length="304" mass="33729">MLQIWLLPQLEEESGDFILPQDGAPPRWHLAVHGFLNDKLPHWWIGRRAPQDLAFHQWPPRSPDITSEPTTQYGYLTLAHINLEQPRGALAFLPDVLLTGQCTAYHIDMKFERRSKSQNIAATVLKATMVLVIRLSNVKTTDQSQKTVLAYVQVRILRDVSVDSLQNRYTGELCERECSPGYFGLNCAKKCHCEHGTCNPVTGSCECFAGFTGEKCDTECPSDTFGVDCQYKCNCSSRAKCNSEDGSCFCPPGLMGERCDEVCPHGRYGMRCSNPCICQNGATCQPVFGTCTCPPGEDLIASLC</sequence>
<reference evidence="6 7" key="1">
    <citation type="journal article" date="2019" name="Sci. Rep.">
        <title>Orb-weaving spider Araneus ventricosus genome elucidates the spidroin gene catalogue.</title>
        <authorList>
            <person name="Kono N."/>
            <person name="Nakamura H."/>
            <person name="Ohtoshi R."/>
            <person name="Moran D.A.P."/>
            <person name="Shinohara A."/>
            <person name="Yoshida Y."/>
            <person name="Fujiwara M."/>
            <person name="Mori M."/>
            <person name="Tomita M."/>
            <person name="Arakawa K."/>
        </authorList>
    </citation>
    <scope>NUCLEOTIDE SEQUENCE [LARGE SCALE GENOMIC DNA]</scope>
</reference>
<dbReference type="PRINTS" id="PR00011">
    <property type="entry name" value="EGFLAMININ"/>
</dbReference>
<dbReference type="PANTHER" id="PTHR24043">
    <property type="entry name" value="SCAVENGER RECEPTOR CLASS F"/>
    <property type="match status" value="1"/>
</dbReference>
<evidence type="ECO:0000256" key="1">
    <source>
        <dbReference type="ARBA" id="ARBA00022536"/>
    </source>
</evidence>
<dbReference type="Gene3D" id="2.170.300.10">
    <property type="entry name" value="Tie2 ligand-binding domain superfamily"/>
    <property type="match status" value="1"/>
</dbReference>
<dbReference type="InterPro" id="IPR000742">
    <property type="entry name" value="EGF"/>
</dbReference>
<evidence type="ECO:0000313" key="7">
    <source>
        <dbReference type="Proteomes" id="UP000499080"/>
    </source>
</evidence>
<dbReference type="PROSITE" id="PS00022">
    <property type="entry name" value="EGF_1"/>
    <property type="match status" value="2"/>
</dbReference>
<dbReference type="AlphaFoldDB" id="A0A4Y2DUS7"/>
<dbReference type="CDD" id="cd00055">
    <property type="entry name" value="EGF_Lam"/>
    <property type="match status" value="2"/>
</dbReference>
<evidence type="ECO:0000256" key="4">
    <source>
        <dbReference type="ARBA" id="ARBA00023157"/>
    </source>
</evidence>
<comment type="caution">
    <text evidence="6">The sequence shown here is derived from an EMBL/GenBank/DDBJ whole genome shotgun (WGS) entry which is preliminary data.</text>
</comment>
<dbReference type="GO" id="GO:0005044">
    <property type="term" value="F:scavenger receptor activity"/>
    <property type="evidence" value="ECO:0007669"/>
    <property type="project" value="InterPro"/>
</dbReference>
<dbReference type="PANTHER" id="PTHR24043:SF8">
    <property type="entry name" value="EGF-LIKE DOMAIN-CONTAINING PROTEIN"/>
    <property type="match status" value="1"/>
</dbReference>
<dbReference type="Pfam" id="PF00053">
    <property type="entry name" value="EGF_laminin"/>
    <property type="match status" value="1"/>
</dbReference>
<keyword evidence="1" id="KW-0245">EGF-like domain</keyword>
<gene>
    <name evidence="6" type="primary">MEGF6_0</name>
    <name evidence="6" type="ORF">AVEN_195997_1</name>
</gene>
<organism evidence="6 7">
    <name type="scientific">Araneus ventricosus</name>
    <name type="common">Orbweaver spider</name>
    <name type="synonym">Epeira ventricosa</name>
    <dbReference type="NCBI Taxonomy" id="182803"/>
    <lineage>
        <taxon>Eukaryota</taxon>
        <taxon>Metazoa</taxon>
        <taxon>Ecdysozoa</taxon>
        <taxon>Arthropoda</taxon>
        <taxon>Chelicerata</taxon>
        <taxon>Arachnida</taxon>
        <taxon>Araneae</taxon>
        <taxon>Araneomorphae</taxon>
        <taxon>Entelegynae</taxon>
        <taxon>Araneoidea</taxon>
        <taxon>Araneidae</taxon>
        <taxon>Araneus</taxon>
    </lineage>
</organism>
<proteinExistence type="predicted"/>
<accession>A0A4Y2DUS7</accession>
<evidence type="ECO:0000313" key="6">
    <source>
        <dbReference type="EMBL" id="GBM19365.1"/>
    </source>
</evidence>
<keyword evidence="7" id="KW-1185">Reference proteome</keyword>
<dbReference type="OrthoDB" id="6415015at2759"/>
<evidence type="ECO:0000256" key="2">
    <source>
        <dbReference type="ARBA" id="ARBA00022729"/>
    </source>
</evidence>
<feature type="domain" description="EGF-like" evidence="5">
    <location>
        <begin position="248"/>
        <end position="259"/>
    </location>
</feature>
<feature type="domain" description="EGF-like" evidence="5">
    <location>
        <begin position="205"/>
        <end position="216"/>
    </location>
</feature>
<evidence type="ECO:0000259" key="5">
    <source>
        <dbReference type="PROSITE" id="PS00022"/>
    </source>
</evidence>
<evidence type="ECO:0000256" key="3">
    <source>
        <dbReference type="ARBA" id="ARBA00022737"/>
    </source>
</evidence>
<dbReference type="SMART" id="SM00181">
    <property type="entry name" value="EGF"/>
    <property type="match status" value="3"/>
</dbReference>
<keyword evidence="2" id="KW-0732">Signal</keyword>
<keyword evidence="3" id="KW-0677">Repeat</keyword>
<name>A0A4Y2DUS7_ARAVE</name>
<dbReference type="Proteomes" id="UP000499080">
    <property type="component" value="Unassembled WGS sequence"/>
</dbReference>
<dbReference type="InterPro" id="IPR042635">
    <property type="entry name" value="MEGF10/SREC1/2-like"/>
</dbReference>
<dbReference type="FunFam" id="2.170.300.10:FF:000002">
    <property type="entry name" value="Multiple epidermal growth factor-like domains 10"/>
    <property type="match status" value="1"/>
</dbReference>
<dbReference type="InterPro" id="IPR002049">
    <property type="entry name" value="LE_dom"/>
</dbReference>
<dbReference type="SMART" id="SM00180">
    <property type="entry name" value="EGF_Lam"/>
    <property type="match status" value="2"/>
</dbReference>
<protein>
    <submittedName>
        <fullName evidence="6">Multiple epidermal growth factor-like domains protein 6</fullName>
    </submittedName>
</protein>
<keyword evidence="4" id="KW-1015">Disulfide bond</keyword>
<dbReference type="EMBL" id="BGPR01000422">
    <property type="protein sequence ID" value="GBM19365.1"/>
    <property type="molecule type" value="Genomic_DNA"/>
</dbReference>